<dbReference type="InterPro" id="IPR015424">
    <property type="entry name" value="PyrdxlP-dep_Trfase"/>
</dbReference>
<dbReference type="Gene3D" id="3.90.1150.10">
    <property type="entry name" value="Aspartate Aminotransferase, domain 1"/>
    <property type="match status" value="1"/>
</dbReference>
<dbReference type="SUPFAM" id="SSF53383">
    <property type="entry name" value="PLP-dependent transferases"/>
    <property type="match status" value="1"/>
</dbReference>
<dbReference type="InterPro" id="IPR020578">
    <property type="entry name" value="Aminotrans_V_PyrdxlP_BS"/>
</dbReference>
<dbReference type="PROSITE" id="PS00595">
    <property type="entry name" value="AA_TRANSFER_CLASS_5"/>
    <property type="match status" value="1"/>
</dbReference>
<evidence type="ECO:0000256" key="3">
    <source>
        <dbReference type="RuleBase" id="RU004075"/>
    </source>
</evidence>
<evidence type="ECO:0000313" key="7">
    <source>
        <dbReference type="Proteomes" id="UP000294664"/>
    </source>
</evidence>
<comment type="caution">
    <text evidence="6">The sequence shown here is derived from an EMBL/GenBank/DDBJ whole genome shotgun (WGS) entry which is preliminary data.</text>
</comment>
<sequence>MNSSASADPFAARRAAFPGTERHIYLDVAARGLISVGVRGAIDSYLDHRMMEGGDKAWMFSLAEESRQRFAGLIGADADEVSLTKNVSEGINAFGTALPWQAGDNVVVCQALEHPANIFPWQNLALQRGIAVKVVPPVGGRVPLDRVIAAIDARTRLVTVSSVSFAPGFRFPLAELTRQCRPRGVRVLVDAAQSVGILETDVRALDVDALAASTQKGLLGLYGSGFLYVRRDVAEDLAPIYLSRPGVRIAAEHEAAAGTPDAFAYAFGARRFDVGNFNFVGAVAVRQSIGEIGAIGTRAIEARVCGLARRLAEGLHETGLPVFGGPDCPDQAHIVAIGEHLSEEHDAVGDAFLLALNARLEAAHVRHTIRRGMLRLSLHLYNNEDDVDRVIEVARSFMASKSRRPAKVGT</sequence>
<dbReference type="Gene3D" id="3.40.640.10">
    <property type="entry name" value="Type I PLP-dependent aspartate aminotransferase-like (Major domain)"/>
    <property type="match status" value="1"/>
</dbReference>
<name>A0A4R3M223_9HYPH</name>
<gene>
    <name evidence="6" type="ORF">EDC64_102253</name>
</gene>
<dbReference type="Pfam" id="PF00266">
    <property type="entry name" value="Aminotran_5"/>
    <property type="match status" value="1"/>
</dbReference>
<protein>
    <submittedName>
        <fullName evidence="6">Cysteine desulfurase/selenocysteine lyase</fullName>
    </submittedName>
</protein>
<dbReference type="PANTHER" id="PTHR43586">
    <property type="entry name" value="CYSTEINE DESULFURASE"/>
    <property type="match status" value="1"/>
</dbReference>
<comment type="cofactor">
    <cofactor evidence="1 4">
        <name>pyridoxal 5'-phosphate</name>
        <dbReference type="ChEBI" id="CHEBI:597326"/>
    </cofactor>
</comment>
<evidence type="ECO:0000256" key="4">
    <source>
        <dbReference type="RuleBase" id="RU004504"/>
    </source>
</evidence>
<dbReference type="OrthoDB" id="9804366at2"/>
<reference evidence="6 7" key="1">
    <citation type="submission" date="2019-03" db="EMBL/GenBank/DDBJ databases">
        <title>Genomic Encyclopedia of Type Strains, Phase IV (KMG-IV): sequencing the most valuable type-strain genomes for metagenomic binning, comparative biology and taxonomic classification.</title>
        <authorList>
            <person name="Goeker M."/>
        </authorList>
    </citation>
    <scope>NUCLEOTIDE SEQUENCE [LARGE SCALE GENOMIC DNA]</scope>
    <source>
        <strain evidence="6 7">DSM 9035</strain>
    </source>
</reference>
<feature type="domain" description="Aminotransferase class V" evidence="5">
    <location>
        <begin position="24"/>
        <end position="390"/>
    </location>
</feature>
<evidence type="ECO:0000256" key="2">
    <source>
        <dbReference type="ARBA" id="ARBA00022898"/>
    </source>
</evidence>
<dbReference type="Proteomes" id="UP000294664">
    <property type="component" value="Unassembled WGS sequence"/>
</dbReference>
<evidence type="ECO:0000313" key="6">
    <source>
        <dbReference type="EMBL" id="TCT06773.1"/>
    </source>
</evidence>
<evidence type="ECO:0000259" key="5">
    <source>
        <dbReference type="Pfam" id="PF00266"/>
    </source>
</evidence>
<organism evidence="6 7">
    <name type="scientific">Aquabacter spiritensis</name>
    <dbReference type="NCBI Taxonomy" id="933073"/>
    <lineage>
        <taxon>Bacteria</taxon>
        <taxon>Pseudomonadati</taxon>
        <taxon>Pseudomonadota</taxon>
        <taxon>Alphaproteobacteria</taxon>
        <taxon>Hyphomicrobiales</taxon>
        <taxon>Xanthobacteraceae</taxon>
        <taxon>Aquabacter</taxon>
    </lineage>
</organism>
<keyword evidence="6" id="KW-0456">Lyase</keyword>
<accession>A0A4R3M223</accession>
<comment type="similarity">
    <text evidence="3">Belongs to the class-V pyridoxal-phosphate-dependent aminotransferase family.</text>
</comment>
<proteinExistence type="inferred from homology"/>
<keyword evidence="7" id="KW-1185">Reference proteome</keyword>
<dbReference type="InterPro" id="IPR000192">
    <property type="entry name" value="Aminotrans_V_dom"/>
</dbReference>
<dbReference type="EMBL" id="SMAI01000002">
    <property type="protein sequence ID" value="TCT06773.1"/>
    <property type="molecule type" value="Genomic_DNA"/>
</dbReference>
<dbReference type="GO" id="GO:0016829">
    <property type="term" value="F:lyase activity"/>
    <property type="evidence" value="ECO:0007669"/>
    <property type="project" value="UniProtKB-KW"/>
</dbReference>
<keyword evidence="2" id="KW-0663">Pyridoxal phosphate</keyword>
<dbReference type="PANTHER" id="PTHR43586:SF15">
    <property type="entry name" value="BLR3095 PROTEIN"/>
    <property type="match status" value="1"/>
</dbReference>
<dbReference type="AlphaFoldDB" id="A0A4R3M223"/>
<dbReference type="InterPro" id="IPR015421">
    <property type="entry name" value="PyrdxlP-dep_Trfase_major"/>
</dbReference>
<evidence type="ECO:0000256" key="1">
    <source>
        <dbReference type="ARBA" id="ARBA00001933"/>
    </source>
</evidence>
<dbReference type="RefSeq" id="WP_132030248.1">
    <property type="nucleotide sequence ID" value="NZ_SMAI01000002.1"/>
</dbReference>
<dbReference type="InterPro" id="IPR015422">
    <property type="entry name" value="PyrdxlP-dep_Trfase_small"/>
</dbReference>